<comment type="caution">
    <text evidence="1">The sequence shown here is derived from an EMBL/GenBank/DDBJ whole genome shotgun (WGS) entry which is preliminary data.</text>
</comment>
<keyword evidence="2" id="KW-1185">Reference proteome</keyword>
<evidence type="ECO:0000313" key="2">
    <source>
        <dbReference type="Proteomes" id="UP000325315"/>
    </source>
</evidence>
<dbReference type="AlphaFoldDB" id="A0A5B6X0C2"/>
<evidence type="ECO:0000313" key="1">
    <source>
        <dbReference type="EMBL" id="KAA3487630.1"/>
    </source>
</evidence>
<dbReference type="EMBL" id="SMMG02000001">
    <property type="protein sequence ID" value="KAA3487630.1"/>
    <property type="molecule type" value="Genomic_DNA"/>
</dbReference>
<sequence>MQDGRIIQISLRVVKEIKGHNRLWVFSNLTSNRRKRPQGSLPRNTETNPSEQIHAIIVRNVEGLVKPKKKSKLEAIVKSDEIDEATLKRDHTNEQNGKFLELLKKLHINLPFVKAFS</sequence>
<accession>A0A5B6X0C2</accession>
<organism evidence="1 2">
    <name type="scientific">Gossypium australe</name>
    <dbReference type="NCBI Taxonomy" id="47621"/>
    <lineage>
        <taxon>Eukaryota</taxon>
        <taxon>Viridiplantae</taxon>
        <taxon>Streptophyta</taxon>
        <taxon>Embryophyta</taxon>
        <taxon>Tracheophyta</taxon>
        <taxon>Spermatophyta</taxon>
        <taxon>Magnoliopsida</taxon>
        <taxon>eudicotyledons</taxon>
        <taxon>Gunneridae</taxon>
        <taxon>Pentapetalae</taxon>
        <taxon>rosids</taxon>
        <taxon>malvids</taxon>
        <taxon>Malvales</taxon>
        <taxon>Malvaceae</taxon>
        <taxon>Malvoideae</taxon>
        <taxon>Gossypium</taxon>
    </lineage>
</organism>
<dbReference type="Proteomes" id="UP000325315">
    <property type="component" value="Unassembled WGS sequence"/>
</dbReference>
<name>A0A5B6X0C2_9ROSI</name>
<gene>
    <name evidence="1" type="ORF">EPI10_031444</name>
</gene>
<reference evidence="2" key="1">
    <citation type="journal article" date="2019" name="Plant Biotechnol. J.">
        <title>Genome sequencing of the Australian wild diploid species Gossypium australe highlights disease resistance and delayed gland morphogenesis.</title>
        <authorList>
            <person name="Cai Y."/>
            <person name="Cai X."/>
            <person name="Wang Q."/>
            <person name="Wang P."/>
            <person name="Zhang Y."/>
            <person name="Cai C."/>
            <person name="Xu Y."/>
            <person name="Wang K."/>
            <person name="Zhou Z."/>
            <person name="Wang C."/>
            <person name="Geng S."/>
            <person name="Li B."/>
            <person name="Dong Q."/>
            <person name="Hou Y."/>
            <person name="Wang H."/>
            <person name="Ai P."/>
            <person name="Liu Z."/>
            <person name="Yi F."/>
            <person name="Sun M."/>
            <person name="An G."/>
            <person name="Cheng J."/>
            <person name="Zhang Y."/>
            <person name="Shi Q."/>
            <person name="Xie Y."/>
            <person name="Shi X."/>
            <person name="Chang Y."/>
            <person name="Huang F."/>
            <person name="Chen Y."/>
            <person name="Hong S."/>
            <person name="Mi L."/>
            <person name="Sun Q."/>
            <person name="Zhang L."/>
            <person name="Zhou B."/>
            <person name="Peng R."/>
            <person name="Zhang X."/>
            <person name="Liu F."/>
        </authorList>
    </citation>
    <scope>NUCLEOTIDE SEQUENCE [LARGE SCALE GENOMIC DNA]</scope>
    <source>
        <strain evidence="2">cv. PA1801</strain>
    </source>
</reference>
<protein>
    <submittedName>
        <fullName evidence="1">Uncharacterized protein</fullName>
    </submittedName>
</protein>
<proteinExistence type="predicted"/>